<evidence type="ECO:0000256" key="1">
    <source>
        <dbReference type="SAM" id="MobiDB-lite"/>
    </source>
</evidence>
<evidence type="ECO:0000256" key="2">
    <source>
        <dbReference type="SAM" id="Phobius"/>
    </source>
</evidence>
<reference evidence="5" key="1">
    <citation type="submission" date="2021-02" db="EMBL/GenBank/DDBJ databases">
        <authorList>
            <person name="Nowell W R."/>
        </authorList>
    </citation>
    <scope>NUCLEOTIDE SEQUENCE</scope>
</reference>
<accession>A0A814HHD5</accession>
<dbReference type="Proteomes" id="UP000663877">
    <property type="component" value="Unassembled WGS sequence"/>
</dbReference>
<name>A0A814HHD5_9BILA</name>
<keyword evidence="3" id="KW-0732">Signal</keyword>
<keyword evidence="2" id="KW-0812">Transmembrane</keyword>
<feature type="signal peptide" evidence="3">
    <location>
        <begin position="1"/>
        <end position="21"/>
    </location>
</feature>
<keyword evidence="6" id="KW-1185">Reference proteome</keyword>
<proteinExistence type="predicted"/>
<keyword evidence="2" id="KW-1133">Transmembrane helix</keyword>
<evidence type="ECO:0000313" key="6">
    <source>
        <dbReference type="Proteomes" id="UP000663832"/>
    </source>
</evidence>
<feature type="chain" id="PRO_5036224638" evidence="3">
    <location>
        <begin position="22"/>
        <end position="673"/>
    </location>
</feature>
<dbReference type="OrthoDB" id="10063988at2759"/>
<evidence type="ECO:0000256" key="3">
    <source>
        <dbReference type="SAM" id="SignalP"/>
    </source>
</evidence>
<dbReference type="AlphaFoldDB" id="A0A814HHD5"/>
<dbReference type="EMBL" id="CAJNOI010000035">
    <property type="protein sequence ID" value="CAF0897315.1"/>
    <property type="molecule type" value="Genomic_DNA"/>
</dbReference>
<comment type="caution">
    <text evidence="5">The sequence shown here is derived from an EMBL/GenBank/DDBJ whole genome shotgun (WGS) entry which is preliminary data.</text>
</comment>
<evidence type="ECO:0000313" key="5">
    <source>
        <dbReference type="EMBL" id="CAF1009843.1"/>
    </source>
</evidence>
<organism evidence="5 6">
    <name type="scientific">Adineta steineri</name>
    <dbReference type="NCBI Taxonomy" id="433720"/>
    <lineage>
        <taxon>Eukaryota</taxon>
        <taxon>Metazoa</taxon>
        <taxon>Spiralia</taxon>
        <taxon>Gnathifera</taxon>
        <taxon>Rotifera</taxon>
        <taxon>Eurotatoria</taxon>
        <taxon>Bdelloidea</taxon>
        <taxon>Adinetida</taxon>
        <taxon>Adinetidae</taxon>
        <taxon>Adineta</taxon>
    </lineage>
</organism>
<feature type="region of interest" description="Disordered" evidence="1">
    <location>
        <begin position="567"/>
        <end position="590"/>
    </location>
</feature>
<feature type="transmembrane region" description="Helical" evidence="2">
    <location>
        <begin position="612"/>
        <end position="635"/>
    </location>
</feature>
<keyword evidence="2" id="KW-0472">Membrane</keyword>
<evidence type="ECO:0000313" key="4">
    <source>
        <dbReference type="EMBL" id="CAF0897315.1"/>
    </source>
</evidence>
<dbReference type="Proteomes" id="UP000663832">
    <property type="component" value="Unassembled WGS sequence"/>
</dbReference>
<protein>
    <submittedName>
        <fullName evidence="5">Uncharacterized protein</fullName>
    </submittedName>
</protein>
<dbReference type="EMBL" id="CAJNOM010000084">
    <property type="protein sequence ID" value="CAF1009843.1"/>
    <property type="molecule type" value="Genomic_DNA"/>
</dbReference>
<gene>
    <name evidence="4" type="ORF">BJG266_LOCUS10283</name>
    <name evidence="5" type="ORF">QVE165_LOCUS15405</name>
</gene>
<sequence>MERGLRLTLALLASLCILIDGSHYRGGIITWRPLNNTVQGTTTQILLHQRYFWYRLWSSFPAPLCREADVASQRPIVVAGAALICLANCATSPTFPPSISANMITSDCDNSTIIESWGGELYTNLTLHLTTDITIGYNSSAWLSALFKGSGGWSIVNRLNLVPRPDGFINSSPVTTTLPCILYPRNVPILHIVQMSDNDYSDYLLCRWANSNQTYNYDHVNECEGVCSAMPNGTLLFASNCTLQFILPQANIYYACALQIEDYYTNSSLEPMSSVPIQFLFYAYIIPVGACGTLPSIIGVRPNRACIGVPVGVQLNETIEVQTYCPGQTIVNFVTSSPIGMTHSVISNPSPGLWIMTLTWTPVENQLGPQGFCAGAVDNSTLQSAPWCITYLVGYDSPNLIHPILVQGSASPIGTVFANQSLFSIQATSAVGRPTRNGTNICFHLDTTNATVLCYDAGYSPNVIYTGYTIVIVTDITWTPGQSYYVTMDDGFASGSVFCHAESLAITDKTFWRFDIWNPAHSSTTTTTTTPPTTHTVTSLGTTTTSINTACTTSGIVVTTTNASTTTTAVTTTPPTTGGPTTAGPTTTGATTESTIPVFYPKDFENACQQPVAIMSLIMMIGFMPIHTLVMYAAFTKFSNMHKPSNIAARTRHQQRMKNILGPKKTFTRVSNI</sequence>